<feature type="compositionally biased region" description="Basic and acidic residues" evidence="1">
    <location>
        <begin position="128"/>
        <end position="151"/>
    </location>
</feature>
<keyword evidence="3" id="KW-1185">Reference proteome</keyword>
<proteinExistence type="predicted"/>
<dbReference type="AlphaFoldDB" id="A0A9P7FR37"/>
<comment type="caution">
    <text evidence="2">The sequence shown here is derived from an EMBL/GenBank/DDBJ whole genome shotgun (WGS) entry which is preliminary data.</text>
</comment>
<feature type="compositionally biased region" description="Acidic residues" evidence="1">
    <location>
        <begin position="171"/>
        <end position="192"/>
    </location>
</feature>
<sequence>MTYYQAELQWEVARRELRARLDALPSSSFARTMLEEDEVFYATFPEARRAAIDTWILSQQTPCPGLETYISGSGLQSYPLTPGIEFPADEHHAPVELSYPSNHIAHAPVRSPSPIYVDLNYDYHRADGELGEGQRKKKDSEPQAKQIKPEPEISVPAFVCSANAKVKTEPTEPEDGSMSDDSEDSGSDWSEA</sequence>
<dbReference type="EMBL" id="JABCKI010005871">
    <property type="protein sequence ID" value="KAG5636992.1"/>
    <property type="molecule type" value="Genomic_DNA"/>
</dbReference>
<evidence type="ECO:0000313" key="2">
    <source>
        <dbReference type="EMBL" id="KAG5636992.1"/>
    </source>
</evidence>
<reference evidence="2" key="2">
    <citation type="submission" date="2021-10" db="EMBL/GenBank/DDBJ databases">
        <title>Phylogenomics reveals ancestral predisposition of the termite-cultivated fungus Termitomyces towards a domesticated lifestyle.</title>
        <authorList>
            <person name="Auxier B."/>
            <person name="Grum-Grzhimaylo A."/>
            <person name="Cardenas M.E."/>
            <person name="Lodge J.D."/>
            <person name="Laessoe T."/>
            <person name="Pedersen O."/>
            <person name="Smith M.E."/>
            <person name="Kuyper T.W."/>
            <person name="Franco-Molano E.A."/>
            <person name="Baroni T.J."/>
            <person name="Aanen D.K."/>
        </authorList>
    </citation>
    <scope>NUCLEOTIDE SEQUENCE</scope>
    <source>
        <strain evidence="2">D49</strain>
    </source>
</reference>
<protein>
    <submittedName>
        <fullName evidence="2">Uncharacterized protein</fullName>
    </submittedName>
</protein>
<reference evidence="2" key="1">
    <citation type="submission" date="2021-02" db="EMBL/GenBank/DDBJ databases">
        <authorList>
            <person name="Nieuwenhuis M."/>
            <person name="Van De Peppel L.J.J."/>
        </authorList>
    </citation>
    <scope>NUCLEOTIDE SEQUENCE</scope>
    <source>
        <strain evidence="2">D49</strain>
    </source>
</reference>
<gene>
    <name evidence="2" type="ORF">H0H81_006168</name>
</gene>
<dbReference type="Proteomes" id="UP000717328">
    <property type="component" value="Unassembled WGS sequence"/>
</dbReference>
<name>A0A9P7FR37_9AGAR</name>
<accession>A0A9P7FR37</accession>
<organism evidence="2 3">
    <name type="scientific">Sphagnurus paluster</name>
    <dbReference type="NCBI Taxonomy" id="117069"/>
    <lineage>
        <taxon>Eukaryota</taxon>
        <taxon>Fungi</taxon>
        <taxon>Dikarya</taxon>
        <taxon>Basidiomycota</taxon>
        <taxon>Agaricomycotina</taxon>
        <taxon>Agaricomycetes</taxon>
        <taxon>Agaricomycetidae</taxon>
        <taxon>Agaricales</taxon>
        <taxon>Tricholomatineae</taxon>
        <taxon>Lyophyllaceae</taxon>
        <taxon>Sphagnurus</taxon>
    </lineage>
</organism>
<dbReference type="OrthoDB" id="39175at2759"/>
<evidence type="ECO:0000313" key="3">
    <source>
        <dbReference type="Proteomes" id="UP000717328"/>
    </source>
</evidence>
<feature type="region of interest" description="Disordered" evidence="1">
    <location>
        <begin position="128"/>
        <end position="192"/>
    </location>
</feature>
<evidence type="ECO:0000256" key="1">
    <source>
        <dbReference type="SAM" id="MobiDB-lite"/>
    </source>
</evidence>